<keyword evidence="7 8" id="KW-0472">Membrane</keyword>
<feature type="transmembrane region" description="Helical" evidence="8">
    <location>
        <begin position="144"/>
        <end position="170"/>
    </location>
</feature>
<keyword evidence="6 8" id="KW-1133">Transmembrane helix</keyword>
<name>A0A7J3SM32_9CREN</name>
<keyword evidence="3" id="KW-0813">Transport</keyword>
<evidence type="ECO:0000256" key="3">
    <source>
        <dbReference type="ARBA" id="ARBA00022448"/>
    </source>
</evidence>
<protein>
    <submittedName>
        <fullName evidence="9">Iron ABC transporter permease</fullName>
    </submittedName>
</protein>
<dbReference type="InterPro" id="IPR000522">
    <property type="entry name" value="ABC_transptr_permease_BtuC"/>
</dbReference>
<dbReference type="InterPro" id="IPR037294">
    <property type="entry name" value="ABC_BtuC-like"/>
</dbReference>
<comment type="similarity">
    <text evidence="2">Belongs to the binding-protein-dependent transport system permease family. FecCD subfamily.</text>
</comment>
<evidence type="ECO:0000256" key="1">
    <source>
        <dbReference type="ARBA" id="ARBA00004651"/>
    </source>
</evidence>
<gene>
    <name evidence="9" type="ORF">ENW83_05190</name>
</gene>
<dbReference type="PANTHER" id="PTHR30472:SF25">
    <property type="entry name" value="ABC TRANSPORTER PERMEASE PROTEIN MJ0876-RELATED"/>
    <property type="match status" value="1"/>
</dbReference>
<proteinExistence type="inferred from homology"/>
<dbReference type="SUPFAM" id="SSF81345">
    <property type="entry name" value="ABC transporter involved in vitamin B12 uptake, BtuC"/>
    <property type="match status" value="1"/>
</dbReference>
<keyword evidence="5 8" id="KW-0812">Transmembrane</keyword>
<dbReference type="GO" id="GO:0005886">
    <property type="term" value="C:plasma membrane"/>
    <property type="evidence" value="ECO:0007669"/>
    <property type="project" value="UniProtKB-SubCell"/>
</dbReference>
<evidence type="ECO:0000256" key="7">
    <source>
        <dbReference type="ARBA" id="ARBA00023136"/>
    </source>
</evidence>
<feature type="transmembrane region" description="Helical" evidence="8">
    <location>
        <begin position="18"/>
        <end position="39"/>
    </location>
</feature>
<comment type="caution">
    <text evidence="9">The sequence shown here is derived from an EMBL/GenBank/DDBJ whole genome shotgun (WGS) entry which is preliminary data.</text>
</comment>
<comment type="subcellular location">
    <subcellularLocation>
        <location evidence="1">Cell membrane</location>
        <topology evidence="1">Multi-pass membrane protein</topology>
    </subcellularLocation>
</comment>
<evidence type="ECO:0000256" key="8">
    <source>
        <dbReference type="SAM" id="Phobius"/>
    </source>
</evidence>
<evidence type="ECO:0000256" key="6">
    <source>
        <dbReference type="ARBA" id="ARBA00022989"/>
    </source>
</evidence>
<evidence type="ECO:0000256" key="5">
    <source>
        <dbReference type="ARBA" id="ARBA00022692"/>
    </source>
</evidence>
<dbReference type="Pfam" id="PF01032">
    <property type="entry name" value="FecCD"/>
    <property type="match status" value="1"/>
</dbReference>
<dbReference type="Gene3D" id="1.10.3470.10">
    <property type="entry name" value="ABC transporter involved in vitamin B12 uptake, BtuC"/>
    <property type="match status" value="1"/>
</dbReference>
<keyword evidence="4" id="KW-1003">Cell membrane</keyword>
<dbReference type="EMBL" id="DTLS01000151">
    <property type="protein sequence ID" value="HGZ60577.1"/>
    <property type="molecule type" value="Genomic_DNA"/>
</dbReference>
<feature type="transmembrane region" description="Helical" evidence="8">
    <location>
        <begin position="305"/>
        <end position="324"/>
    </location>
</feature>
<evidence type="ECO:0000313" key="9">
    <source>
        <dbReference type="EMBL" id="HGZ60577.1"/>
    </source>
</evidence>
<feature type="transmembrane region" description="Helical" evidence="8">
    <location>
        <begin position="190"/>
        <end position="208"/>
    </location>
</feature>
<sequence length="329" mass="35405">MPSSIEDYVEKKRKRLKLLILTALFSLVPVFWLSLYLGSSGPLPMWRWHLDDPIFQLRIYRTLTAFFSAASLALNGLLLQNLLANPLIDSSILGISSGSTLGMLTGYIISAKLGLYIAPIVSLIFSLATMMLVYGLSKMGGFRILVVALSGVMVSTMLTSISYLLILVNPAISKGGVALVLGSLGYSDTWSVYLSLASFSVIAGHQMLRVGNIRKILLGEDLARASGINVERIRKESLIVSSLSISLVTLSVGPIGFIGLIIPHISRIAVGGDPGACSITSTLWGPVLLICADIISRVAFMPSELPVGITMSIIGAPFFLFLLIKSMRR</sequence>
<feature type="transmembrane region" description="Helical" evidence="8">
    <location>
        <begin position="91"/>
        <end position="109"/>
    </location>
</feature>
<feature type="transmembrane region" description="Helical" evidence="8">
    <location>
        <begin position="59"/>
        <end position="79"/>
    </location>
</feature>
<evidence type="ECO:0000256" key="2">
    <source>
        <dbReference type="ARBA" id="ARBA00007935"/>
    </source>
</evidence>
<dbReference type="GO" id="GO:0033214">
    <property type="term" value="P:siderophore-iron import into cell"/>
    <property type="evidence" value="ECO:0007669"/>
    <property type="project" value="TreeGrafter"/>
</dbReference>
<reference evidence="9" key="1">
    <citation type="journal article" date="2020" name="mSystems">
        <title>Genome- and Community-Level Interaction Insights into Carbon Utilization and Element Cycling Functions of Hydrothermarchaeota in Hydrothermal Sediment.</title>
        <authorList>
            <person name="Zhou Z."/>
            <person name="Liu Y."/>
            <person name="Xu W."/>
            <person name="Pan J."/>
            <person name="Luo Z.H."/>
            <person name="Li M."/>
        </authorList>
    </citation>
    <scope>NUCLEOTIDE SEQUENCE [LARGE SCALE GENOMIC DNA]</scope>
    <source>
        <strain evidence="9">SpSt-885</strain>
    </source>
</reference>
<organism evidence="9">
    <name type="scientific">Fervidicoccus fontis</name>
    <dbReference type="NCBI Taxonomy" id="683846"/>
    <lineage>
        <taxon>Archaea</taxon>
        <taxon>Thermoproteota</taxon>
        <taxon>Thermoprotei</taxon>
        <taxon>Fervidicoccales</taxon>
        <taxon>Fervidicoccaceae</taxon>
        <taxon>Fervidicoccus</taxon>
    </lineage>
</organism>
<evidence type="ECO:0000256" key="4">
    <source>
        <dbReference type="ARBA" id="ARBA00022475"/>
    </source>
</evidence>
<feature type="transmembrane region" description="Helical" evidence="8">
    <location>
        <begin position="115"/>
        <end position="137"/>
    </location>
</feature>
<accession>A0A7J3SM32</accession>
<dbReference type="GO" id="GO:0022857">
    <property type="term" value="F:transmembrane transporter activity"/>
    <property type="evidence" value="ECO:0007669"/>
    <property type="project" value="InterPro"/>
</dbReference>
<dbReference type="AlphaFoldDB" id="A0A7J3SM32"/>
<dbReference type="PANTHER" id="PTHR30472">
    <property type="entry name" value="FERRIC ENTEROBACTIN TRANSPORT SYSTEM PERMEASE PROTEIN"/>
    <property type="match status" value="1"/>
</dbReference>
<feature type="transmembrane region" description="Helical" evidence="8">
    <location>
        <begin position="238"/>
        <end position="262"/>
    </location>
</feature>